<dbReference type="AlphaFoldDB" id="A0AAE3J1F0"/>
<feature type="compositionally biased region" description="Acidic residues" evidence="1">
    <location>
        <begin position="47"/>
        <end position="70"/>
    </location>
</feature>
<dbReference type="RefSeq" id="WP_263954980.1">
    <property type="nucleotide sequence ID" value="NZ_JAOYFC010000006.1"/>
</dbReference>
<dbReference type="Proteomes" id="UP001208041">
    <property type="component" value="Unassembled WGS sequence"/>
</dbReference>
<reference evidence="2" key="1">
    <citation type="submission" date="2022-10" db="EMBL/GenBank/DDBJ databases">
        <authorList>
            <person name="Yue Y."/>
        </authorList>
    </citation>
    <scope>NUCLEOTIDE SEQUENCE</scope>
    <source>
        <strain evidence="2">Z654</strain>
    </source>
</reference>
<dbReference type="EMBL" id="JAOYFC010000006">
    <property type="protein sequence ID" value="MCV6826008.1"/>
    <property type="molecule type" value="Genomic_DNA"/>
</dbReference>
<sequence length="126" mass="13244">MNTPETEGQDATAEQTPAENENQAAIEAEVPAGEAAAPAVTQPEPAPEPEPEAAAPEEEAAPEPEAEAEEEAPKGMTTAEAVAALQSGKCVKRTGWTDGRHIDPKHMGHGFAITKQDFDATDWTEI</sequence>
<gene>
    <name evidence="2" type="ORF">OH136_15705</name>
</gene>
<accession>A0AAE3J1F0</accession>
<proteinExistence type="predicted"/>
<feature type="region of interest" description="Disordered" evidence="1">
    <location>
        <begin position="1"/>
        <end position="80"/>
    </location>
</feature>
<comment type="caution">
    <text evidence="2">The sequence shown here is derived from an EMBL/GenBank/DDBJ whole genome shotgun (WGS) entry which is preliminary data.</text>
</comment>
<evidence type="ECO:0000256" key="1">
    <source>
        <dbReference type="SAM" id="MobiDB-lite"/>
    </source>
</evidence>
<evidence type="ECO:0000313" key="3">
    <source>
        <dbReference type="Proteomes" id="UP001208041"/>
    </source>
</evidence>
<feature type="compositionally biased region" description="Low complexity" evidence="1">
    <location>
        <begin position="18"/>
        <end position="43"/>
    </location>
</feature>
<name>A0AAE3J1F0_9RHOB</name>
<protein>
    <submittedName>
        <fullName evidence="2">Uncharacterized protein</fullName>
    </submittedName>
</protein>
<keyword evidence="3" id="KW-1185">Reference proteome</keyword>
<evidence type="ECO:0000313" key="2">
    <source>
        <dbReference type="EMBL" id="MCV6826008.1"/>
    </source>
</evidence>
<organism evidence="2 3">
    <name type="scientific">Halocynthiibacter halioticoli</name>
    <dbReference type="NCBI Taxonomy" id="2986804"/>
    <lineage>
        <taxon>Bacteria</taxon>
        <taxon>Pseudomonadati</taxon>
        <taxon>Pseudomonadota</taxon>
        <taxon>Alphaproteobacteria</taxon>
        <taxon>Rhodobacterales</taxon>
        <taxon>Paracoccaceae</taxon>
        <taxon>Halocynthiibacter</taxon>
    </lineage>
</organism>